<dbReference type="SUPFAM" id="SSF47781">
    <property type="entry name" value="RuvA domain 2-like"/>
    <property type="match status" value="1"/>
</dbReference>
<keyword evidence="2" id="KW-0472">Membrane</keyword>
<feature type="compositionally biased region" description="Gly residues" evidence="1">
    <location>
        <begin position="96"/>
        <end position="117"/>
    </location>
</feature>
<dbReference type="Pfam" id="PF12836">
    <property type="entry name" value="HHH_3"/>
    <property type="match status" value="1"/>
</dbReference>
<evidence type="ECO:0000256" key="1">
    <source>
        <dbReference type="SAM" id="MobiDB-lite"/>
    </source>
</evidence>
<reference evidence="4 5" key="1">
    <citation type="submission" date="2021-03" db="EMBL/GenBank/DDBJ databases">
        <title>Sequencing the genomes of 1000 actinobacteria strains.</title>
        <authorList>
            <person name="Klenk H.-P."/>
        </authorList>
    </citation>
    <scope>NUCLEOTIDE SEQUENCE [LARGE SCALE GENOMIC DNA]</scope>
    <source>
        <strain evidence="4 5">DSM 44506</strain>
    </source>
</reference>
<organism evidence="4 5">
    <name type="scientific">Corynebacterium freneyi</name>
    <dbReference type="NCBI Taxonomy" id="134034"/>
    <lineage>
        <taxon>Bacteria</taxon>
        <taxon>Bacillati</taxon>
        <taxon>Actinomycetota</taxon>
        <taxon>Actinomycetes</taxon>
        <taxon>Mycobacteriales</taxon>
        <taxon>Corynebacteriaceae</taxon>
        <taxon>Corynebacterium</taxon>
    </lineage>
</organism>
<evidence type="ECO:0000313" key="5">
    <source>
        <dbReference type="Proteomes" id="UP001519305"/>
    </source>
</evidence>
<proteinExistence type="predicted"/>
<keyword evidence="5" id="KW-1185">Reference proteome</keyword>
<evidence type="ECO:0000259" key="3">
    <source>
        <dbReference type="SMART" id="SM00278"/>
    </source>
</evidence>
<dbReference type="Proteomes" id="UP001519305">
    <property type="component" value="Unassembled WGS sequence"/>
</dbReference>
<dbReference type="NCBIfam" id="TIGR00426">
    <property type="entry name" value="competence protein ComEA helix-hairpin-helix repeat region"/>
    <property type="match status" value="1"/>
</dbReference>
<sequence>MDSLRTRLGDLLEPVPAEEAMPVDYSRRRIRVGRRTVVAVAMAGAVVLVAVIAGWLLSRGPVVDEPAVDAVLVDADRVGAAAGGAGAGVENAGEWDGAGPGGAGHGGTGSGGVGGGAGNGGAGDGAVPAEIIVSVVGMVHHPGVVTVPGTARVADAVNAAGGMLPEASPASVNLASPLVDGQQILVGPDPLPELSTGGTSAGAPDGAASAAGGVGGGAAGAGGGAGGGGRGAGGGGLVNINTASEAELETVTGIGPATAKKIVAHREQHGPFTSVDQLEEVPGIGPAKLEGMRAEVTV</sequence>
<dbReference type="InterPro" id="IPR003583">
    <property type="entry name" value="Hlx-hairpin-Hlx_DNA-bd_motif"/>
</dbReference>
<dbReference type="SMART" id="SM00278">
    <property type="entry name" value="HhH1"/>
    <property type="match status" value="2"/>
</dbReference>
<dbReference type="InterPro" id="IPR010994">
    <property type="entry name" value="RuvA_2-like"/>
</dbReference>
<feature type="transmembrane region" description="Helical" evidence="2">
    <location>
        <begin position="37"/>
        <end position="57"/>
    </location>
</feature>
<dbReference type="Gene3D" id="1.10.150.280">
    <property type="entry name" value="AF1531-like domain"/>
    <property type="match status" value="1"/>
</dbReference>
<name>A0ABS4U9H0_9CORY</name>
<feature type="domain" description="Helix-hairpin-helix DNA-binding motif class 1" evidence="3">
    <location>
        <begin position="246"/>
        <end position="265"/>
    </location>
</feature>
<feature type="region of interest" description="Disordered" evidence="1">
    <location>
        <begin position="91"/>
        <end position="117"/>
    </location>
</feature>
<comment type="caution">
    <text evidence="4">The sequence shown here is derived from an EMBL/GenBank/DDBJ whole genome shotgun (WGS) entry which is preliminary data.</text>
</comment>
<dbReference type="InterPro" id="IPR051675">
    <property type="entry name" value="Endo/Exo/Phosphatase_dom_1"/>
</dbReference>
<dbReference type="InterPro" id="IPR004509">
    <property type="entry name" value="Competence_ComEA_HhH"/>
</dbReference>
<dbReference type="PANTHER" id="PTHR21180">
    <property type="entry name" value="ENDONUCLEASE/EXONUCLEASE/PHOSPHATASE FAMILY DOMAIN-CONTAINING PROTEIN 1"/>
    <property type="match status" value="1"/>
</dbReference>
<dbReference type="Pfam" id="PF10531">
    <property type="entry name" value="SLBB"/>
    <property type="match status" value="1"/>
</dbReference>
<keyword evidence="2" id="KW-0812">Transmembrane</keyword>
<dbReference type="PANTHER" id="PTHR21180:SF32">
    <property type="entry name" value="ENDONUCLEASE_EXONUCLEASE_PHOSPHATASE FAMILY DOMAIN-CONTAINING PROTEIN 1"/>
    <property type="match status" value="1"/>
</dbReference>
<keyword evidence="2" id="KW-1133">Transmembrane helix</keyword>
<dbReference type="EMBL" id="JAGINY010000001">
    <property type="protein sequence ID" value="MBP2333170.1"/>
    <property type="molecule type" value="Genomic_DNA"/>
</dbReference>
<dbReference type="RefSeq" id="WP_246580175.1">
    <property type="nucleotide sequence ID" value="NZ_CP047357.1"/>
</dbReference>
<evidence type="ECO:0000313" key="4">
    <source>
        <dbReference type="EMBL" id="MBP2333170.1"/>
    </source>
</evidence>
<evidence type="ECO:0000256" key="2">
    <source>
        <dbReference type="SAM" id="Phobius"/>
    </source>
</evidence>
<dbReference type="InterPro" id="IPR019554">
    <property type="entry name" value="Soluble_ligand-bd"/>
</dbReference>
<gene>
    <name evidence="4" type="ORF">JOF33_001869</name>
</gene>
<accession>A0ABS4U9H0</accession>
<feature type="domain" description="Helix-hairpin-helix DNA-binding motif class 1" evidence="3">
    <location>
        <begin position="276"/>
        <end position="295"/>
    </location>
</feature>
<protein>
    <submittedName>
        <fullName evidence="4">Competence protein ComEA</fullName>
    </submittedName>
</protein>
<dbReference type="Gene3D" id="3.10.560.10">
    <property type="entry name" value="Outer membrane lipoprotein wza domain like"/>
    <property type="match status" value="1"/>
</dbReference>